<dbReference type="Pfam" id="PF01740">
    <property type="entry name" value="STAS"/>
    <property type="match status" value="1"/>
</dbReference>
<feature type="domain" description="STAS" evidence="3">
    <location>
        <begin position="15"/>
        <end position="112"/>
    </location>
</feature>
<dbReference type="PANTHER" id="PTHR33495:SF2">
    <property type="entry name" value="ANTI-SIGMA FACTOR ANTAGONIST TM_1081-RELATED"/>
    <property type="match status" value="1"/>
</dbReference>
<comment type="similarity">
    <text evidence="1 2">Belongs to the anti-sigma-factor antagonist family.</text>
</comment>
<dbReference type="AlphaFoldDB" id="A0A841HUT1"/>
<accession>A0A841HUT1</accession>
<evidence type="ECO:0000256" key="2">
    <source>
        <dbReference type="RuleBase" id="RU003749"/>
    </source>
</evidence>
<dbReference type="PANTHER" id="PTHR33495">
    <property type="entry name" value="ANTI-SIGMA FACTOR ANTAGONIST TM_1081-RELATED-RELATED"/>
    <property type="match status" value="1"/>
</dbReference>
<evidence type="ECO:0000313" key="4">
    <source>
        <dbReference type="EMBL" id="MBB6096414.1"/>
    </source>
</evidence>
<organism evidence="4 5">
    <name type="scientific">Povalibacter uvarum</name>
    <dbReference type="NCBI Taxonomy" id="732238"/>
    <lineage>
        <taxon>Bacteria</taxon>
        <taxon>Pseudomonadati</taxon>
        <taxon>Pseudomonadota</taxon>
        <taxon>Gammaproteobacteria</taxon>
        <taxon>Steroidobacterales</taxon>
        <taxon>Steroidobacteraceae</taxon>
        <taxon>Povalibacter</taxon>
    </lineage>
</organism>
<dbReference type="InterPro" id="IPR002645">
    <property type="entry name" value="STAS_dom"/>
</dbReference>
<proteinExistence type="inferred from homology"/>
<dbReference type="SUPFAM" id="SSF52091">
    <property type="entry name" value="SpoIIaa-like"/>
    <property type="match status" value="1"/>
</dbReference>
<sequence>MSLNIAIDQTATPTISLTGRLDSNTAPRLDEALDRLLAGTPMLRLVFDLSHLEYLSSAGIRCFVRARKIIEPRGGRVAVVNPQPGVRKVLDIVKAIPSGGIFKNVAELDAYLDDIQRQVQDNE</sequence>
<dbReference type="NCBIfam" id="TIGR00377">
    <property type="entry name" value="ant_ant_sig"/>
    <property type="match status" value="1"/>
</dbReference>
<dbReference type="RefSeq" id="WP_184335794.1">
    <property type="nucleotide sequence ID" value="NZ_JACHHZ010000007.1"/>
</dbReference>
<dbReference type="PROSITE" id="PS50801">
    <property type="entry name" value="STAS"/>
    <property type="match status" value="1"/>
</dbReference>
<dbReference type="Gene3D" id="3.30.750.24">
    <property type="entry name" value="STAS domain"/>
    <property type="match status" value="1"/>
</dbReference>
<dbReference type="CDD" id="cd07043">
    <property type="entry name" value="STAS_anti-anti-sigma_factors"/>
    <property type="match status" value="1"/>
</dbReference>
<evidence type="ECO:0000313" key="5">
    <source>
        <dbReference type="Proteomes" id="UP000588068"/>
    </source>
</evidence>
<comment type="caution">
    <text evidence="4">The sequence shown here is derived from an EMBL/GenBank/DDBJ whole genome shotgun (WGS) entry which is preliminary data.</text>
</comment>
<dbReference type="GO" id="GO:0043856">
    <property type="term" value="F:anti-sigma factor antagonist activity"/>
    <property type="evidence" value="ECO:0007669"/>
    <property type="project" value="InterPro"/>
</dbReference>
<dbReference type="InterPro" id="IPR003658">
    <property type="entry name" value="Anti-sigma_ant"/>
</dbReference>
<dbReference type="Proteomes" id="UP000588068">
    <property type="component" value="Unassembled WGS sequence"/>
</dbReference>
<gene>
    <name evidence="4" type="ORF">HNQ60_005336</name>
</gene>
<dbReference type="EMBL" id="JACHHZ010000007">
    <property type="protein sequence ID" value="MBB6096414.1"/>
    <property type="molecule type" value="Genomic_DNA"/>
</dbReference>
<evidence type="ECO:0000259" key="3">
    <source>
        <dbReference type="PROSITE" id="PS50801"/>
    </source>
</evidence>
<keyword evidence="5" id="KW-1185">Reference proteome</keyword>
<reference evidence="4 5" key="1">
    <citation type="submission" date="2020-08" db="EMBL/GenBank/DDBJ databases">
        <title>Genomic Encyclopedia of Type Strains, Phase IV (KMG-IV): sequencing the most valuable type-strain genomes for metagenomic binning, comparative biology and taxonomic classification.</title>
        <authorList>
            <person name="Goeker M."/>
        </authorList>
    </citation>
    <scope>NUCLEOTIDE SEQUENCE [LARGE SCALE GENOMIC DNA]</scope>
    <source>
        <strain evidence="4 5">DSM 26723</strain>
    </source>
</reference>
<name>A0A841HUT1_9GAMM</name>
<dbReference type="InterPro" id="IPR036513">
    <property type="entry name" value="STAS_dom_sf"/>
</dbReference>
<protein>
    <recommendedName>
        <fullName evidence="2">Anti-sigma factor antagonist</fullName>
    </recommendedName>
</protein>
<evidence type="ECO:0000256" key="1">
    <source>
        <dbReference type="ARBA" id="ARBA00009013"/>
    </source>
</evidence>